<keyword evidence="3 5" id="KW-1133">Transmembrane helix</keyword>
<dbReference type="PANTHER" id="PTHR42718:SF41">
    <property type="entry name" value="MFS TRANSPORTER OF UNKOWN SPECIFICITY (AFU_ORTHOLOGUE AFUA_5G09940)-RELATED"/>
    <property type="match status" value="1"/>
</dbReference>
<feature type="transmembrane region" description="Helical" evidence="5">
    <location>
        <begin position="120"/>
        <end position="142"/>
    </location>
</feature>
<feature type="transmembrane region" description="Helical" evidence="5">
    <location>
        <begin position="89"/>
        <end position="108"/>
    </location>
</feature>
<evidence type="ECO:0000256" key="4">
    <source>
        <dbReference type="ARBA" id="ARBA00023136"/>
    </source>
</evidence>
<dbReference type="AlphaFoldDB" id="A0A559MHU0"/>
<feature type="transmembrane region" description="Helical" evidence="5">
    <location>
        <begin position="296"/>
        <end position="317"/>
    </location>
</feature>
<evidence type="ECO:0000256" key="5">
    <source>
        <dbReference type="SAM" id="Phobius"/>
    </source>
</evidence>
<keyword evidence="4 5" id="KW-0472">Membrane</keyword>
<dbReference type="InterPro" id="IPR020846">
    <property type="entry name" value="MFS_dom"/>
</dbReference>
<comment type="caution">
    <text evidence="7">The sequence shown here is derived from an EMBL/GenBank/DDBJ whole genome shotgun (WGS) entry which is preliminary data.</text>
</comment>
<dbReference type="Pfam" id="PF07690">
    <property type="entry name" value="MFS_1"/>
    <property type="match status" value="1"/>
</dbReference>
<name>A0A559MHU0_9HELO</name>
<dbReference type="EMBL" id="QGML01000306">
    <property type="protein sequence ID" value="TVY92494.1"/>
    <property type="molecule type" value="Genomic_DNA"/>
</dbReference>
<dbReference type="Gene3D" id="1.20.1250.20">
    <property type="entry name" value="MFS general substrate transporter like domains"/>
    <property type="match status" value="2"/>
</dbReference>
<dbReference type="PROSITE" id="PS50850">
    <property type="entry name" value="MFS"/>
    <property type="match status" value="1"/>
</dbReference>
<comment type="subcellular location">
    <subcellularLocation>
        <location evidence="1">Membrane</location>
        <topology evidence="1">Multi-pass membrane protein</topology>
    </subcellularLocation>
</comment>
<feature type="domain" description="Major facilitator superfamily (MFS) profile" evidence="6">
    <location>
        <begin position="1"/>
        <end position="360"/>
    </location>
</feature>
<keyword evidence="2 5" id="KW-0812">Transmembrane</keyword>
<feature type="transmembrane region" description="Helical" evidence="5">
    <location>
        <begin position="259"/>
        <end position="284"/>
    </location>
</feature>
<protein>
    <submittedName>
        <fullName evidence="7">Putative MFS-type transporter</fullName>
    </submittedName>
</protein>
<reference evidence="7 8" key="1">
    <citation type="submission" date="2018-05" db="EMBL/GenBank/DDBJ databases">
        <title>Genome sequencing and assembly of the regulated plant pathogen Lachnellula willkommii and related sister species for the development of diagnostic species identification markers.</title>
        <authorList>
            <person name="Giroux E."/>
            <person name="Bilodeau G."/>
        </authorList>
    </citation>
    <scope>NUCLEOTIDE SEQUENCE [LARGE SCALE GENOMIC DNA]</scope>
    <source>
        <strain evidence="7 8">CBS 172.35</strain>
    </source>
</reference>
<feature type="transmembrane region" description="Helical" evidence="5">
    <location>
        <begin position="26"/>
        <end position="49"/>
    </location>
</feature>
<evidence type="ECO:0000313" key="8">
    <source>
        <dbReference type="Proteomes" id="UP000315522"/>
    </source>
</evidence>
<dbReference type="InterPro" id="IPR011701">
    <property type="entry name" value="MFS"/>
</dbReference>
<organism evidence="7 8">
    <name type="scientific">Lachnellula willkommii</name>
    <dbReference type="NCBI Taxonomy" id="215461"/>
    <lineage>
        <taxon>Eukaryota</taxon>
        <taxon>Fungi</taxon>
        <taxon>Dikarya</taxon>
        <taxon>Ascomycota</taxon>
        <taxon>Pezizomycotina</taxon>
        <taxon>Leotiomycetes</taxon>
        <taxon>Helotiales</taxon>
        <taxon>Lachnaceae</taxon>
        <taxon>Lachnellula</taxon>
    </lineage>
</organism>
<dbReference type="PANTHER" id="PTHR42718">
    <property type="entry name" value="MAJOR FACILITATOR SUPERFAMILY MULTIDRUG TRANSPORTER MFSC"/>
    <property type="match status" value="1"/>
</dbReference>
<feature type="transmembrane region" description="Helical" evidence="5">
    <location>
        <begin position="55"/>
        <end position="77"/>
    </location>
</feature>
<proteinExistence type="predicted"/>
<accession>A0A559MHU0</accession>
<feature type="transmembrane region" description="Helical" evidence="5">
    <location>
        <begin position="154"/>
        <end position="173"/>
    </location>
</feature>
<evidence type="ECO:0000313" key="7">
    <source>
        <dbReference type="EMBL" id="TVY92494.1"/>
    </source>
</evidence>
<keyword evidence="8" id="KW-1185">Reference proteome</keyword>
<evidence type="ECO:0000256" key="2">
    <source>
        <dbReference type="ARBA" id="ARBA00022692"/>
    </source>
</evidence>
<sequence length="387" mass="41573">MGGALILPNAVAMIGITFPPGRSRNFCLGIFGAAAPVGGYLGAVLAGIFTKFTPWWGLFLFLGLLAFVTSTVLWKLLPHEKPVDVHGRVDWIGAALGTTGLVLFNFTWNQAPAAGWGNPYQIGILVGSVVTLAVFAAWELYSPAPIMPLSIWKAPSFLPLMLSVLMSFMSFGVSKPTIRSTSSLCHLADVRRTDSAMVPGCLGPVGPQLTPFLFFGVFAAWWASWLIPRLPAQYTLAIGLLSVAISNVLIATMPAKQTYWAQVFPATILMSFCPDLVFTAAQIIASNAVSRADQGVAASLIGVLLLYGNSIGLGFAGTIEMQVSKVNEDSLLGYRSALWFGCGIALLALVLDLLFVRMEKDDREGWDDEEDYDDEDRAVASGVELQV</sequence>
<evidence type="ECO:0000256" key="1">
    <source>
        <dbReference type="ARBA" id="ARBA00004141"/>
    </source>
</evidence>
<evidence type="ECO:0000259" key="6">
    <source>
        <dbReference type="PROSITE" id="PS50850"/>
    </source>
</evidence>
<feature type="transmembrane region" description="Helical" evidence="5">
    <location>
        <begin position="337"/>
        <end position="356"/>
    </location>
</feature>
<feature type="transmembrane region" description="Helical" evidence="5">
    <location>
        <begin position="209"/>
        <end position="227"/>
    </location>
</feature>
<dbReference type="InterPro" id="IPR036259">
    <property type="entry name" value="MFS_trans_sf"/>
</dbReference>
<dbReference type="GO" id="GO:0022857">
    <property type="term" value="F:transmembrane transporter activity"/>
    <property type="evidence" value="ECO:0007669"/>
    <property type="project" value="InterPro"/>
</dbReference>
<gene>
    <name evidence="7" type="ORF">LAWI1_G002482</name>
</gene>
<dbReference type="GO" id="GO:0016020">
    <property type="term" value="C:membrane"/>
    <property type="evidence" value="ECO:0007669"/>
    <property type="project" value="UniProtKB-SubCell"/>
</dbReference>
<feature type="transmembrane region" description="Helical" evidence="5">
    <location>
        <begin position="234"/>
        <end position="253"/>
    </location>
</feature>
<dbReference type="SUPFAM" id="SSF103473">
    <property type="entry name" value="MFS general substrate transporter"/>
    <property type="match status" value="1"/>
</dbReference>
<evidence type="ECO:0000256" key="3">
    <source>
        <dbReference type="ARBA" id="ARBA00022989"/>
    </source>
</evidence>
<dbReference type="Proteomes" id="UP000315522">
    <property type="component" value="Unassembled WGS sequence"/>
</dbReference>